<evidence type="ECO:0000313" key="1">
    <source>
        <dbReference type="Proteomes" id="UP000887565"/>
    </source>
</evidence>
<organism evidence="1 2">
    <name type="scientific">Romanomermis culicivorax</name>
    <name type="common">Nematode worm</name>
    <dbReference type="NCBI Taxonomy" id="13658"/>
    <lineage>
        <taxon>Eukaryota</taxon>
        <taxon>Metazoa</taxon>
        <taxon>Ecdysozoa</taxon>
        <taxon>Nematoda</taxon>
        <taxon>Enoplea</taxon>
        <taxon>Dorylaimia</taxon>
        <taxon>Mermithida</taxon>
        <taxon>Mermithoidea</taxon>
        <taxon>Mermithidae</taxon>
        <taxon>Romanomermis</taxon>
    </lineage>
</organism>
<dbReference type="Proteomes" id="UP000887565">
    <property type="component" value="Unplaced"/>
</dbReference>
<evidence type="ECO:0000313" key="2">
    <source>
        <dbReference type="WBParaSite" id="nRc.2.0.1.t43376-RA"/>
    </source>
</evidence>
<sequence length="86" mass="9450">MATEDFILQMLAKCPALTRKSNSVHRWKILSFMDDHKNAGDVEKESTDVNSTVFPSSASVATSCNTCQGALIYFAPLKFALMSFAI</sequence>
<protein>
    <submittedName>
        <fullName evidence="2">Uncharacterized protein</fullName>
    </submittedName>
</protein>
<keyword evidence="1" id="KW-1185">Reference proteome</keyword>
<dbReference type="AlphaFoldDB" id="A0A915KX41"/>
<reference evidence="2" key="1">
    <citation type="submission" date="2022-11" db="UniProtKB">
        <authorList>
            <consortium name="WormBaseParasite"/>
        </authorList>
    </citation>
    <scope>IDENTIFICATION</scope>
</reference>
<dbReference type="WBParaSite" id="nRc.2.0.1.t43376-RA">
    <property type="protein sequence ID" value="nRc.2.0.1.t43376-RA"/>
    <property type="gene ID" value="nRc.2.0.1.g43376"/>
</dbReference>
<proteinExistence type="predicted"/>
<name>A0A915KX41_ROMCU</name>
<accession>A0A915KX41</accession>